<evidence type="ECO:0000256" key="1">
    <source>
        <dbReference type="SAM" id="MobiDB-lite"/>
    </source>
</evidence>
<comment type="caution">
    <text evidence="2">The sequence shown here is derived from an EMBL/GenBank/DDBJ whole genome shotgun (WGS) entry which is preliminary data.</text>
</comment>
<accession>A0A9W7FI20</accession>
<dbReference type="AlphaFoldDB" id="A0A9W7FI20"/>
<evidence type="ECO:0000313" key="3">
    <source>
        <dbReference type="Proteomes" id="UP001165122"/>
    </source>
</evidence>
<reference evidence="3" key="1">
    <citation type="journal article" date="2023" name="Commun. Biol.">
        <title>Genome analysis of Parmales, the sister group of diatoms, reveals the evolutionary specialization of diatoms from phago-mixotrophs to photoautotrophs.</title>
        <authorList>
            <person name="Ban H."/>
            <person name="Sato S."/>
            <person name="Yoshikawa S."/>
            <person name="Yamada K."/>
            <person name="Nakamura Y."/>
            <person name="Ichinomiya M."/>
            <person name="Sato N."/>
            <person name="Blanc-Mathieu R."/>
            <person name="Endo H."/>
            <person name="Kuwata A."/>
            <person name="Ogata H."/>
        </authorList>
    </citation>
    <scope>NUCLEOTIDE SEQUENCE [LARGE SCALE GENOMIC DNA]</scope>
    <source>
        <strain evidence="3">NIES 3700</strain>
    </source>
</reference>
<gene>
    <name evidence="2" type="ORF">TrLO_g522</name>
</gene>
<feature type="region of interest" description="Disordered" evidence="1">
    <location>
        <begin position="1"/>
        <end position="25"/>
    </location>
</feature>
<evidence type="ECO:0000313" key="2">
    <source>
        <dbReference type="EMBL" id="GMI12802.1"/>
    </source>
</evidence>
<organism evidence="2 3">
    <name type="scientific">Triparma laevis f. longispina</name>
    <dbReference type="NCBI Taxonomy" id="1714387"/>
    <lineage>
        <taxon>Eukaryota</taxon>
        <taxon>Sar</taxon>
        <taxon>Stramenopiles</taxon>
        <taxon>Ochrophyta</taxon>
        <taxon>Bolidophyceae</taxon>
        <taxon>Parmales</taxon>
        <taxon>Triparmaceae</taxon>
        <taxon>Triparma</taxon>
    </lineage>
</organism>
<name>A0A9W7FI20_9STRA</name>
<dbReference type="EMBL" id="BRXW01000181">
    <property type="protein sequence ID" value="GMI12802.1"/>
    <property type="molecule type" value="Genomic_DNA"/>
</dbReference>
<keyword evidence="3" id="KW-1185">Reference proteome</keyword>
<protein>
    <submittedName>
        <fullName evidence="2">Uncharacterized protein</fullName>
    </submittedName>
</protein>
<sequence length="66" mass="7218">MEEASPQKVEGVSDEIWARYDPSNSNKLPKTSAKDFVQATIASGDGDDFGDEAWDEAFEKFEEGGS</sequence>
<proteinExistence type="predicted"/>
<dbReference type="Proteomes" id="UP001165122">
    <property type="component" value="Unassembled WGS sequence"/>
</dbReference>